<protein>
    <submittedName>
        <fullName evidence="1">Uncharacterized protein</fullName>
    </submittedName>
</protein>
<dbReference type="Proteomes" id="UP000003835">
    <property type="component" value="Unassembled WGS sequence"/>
</dbReference>
<keyword evidence="2" id="KW-1185">Reference proteome</keyword>
<dbReference type="HOGENOM" id="CLU_3182406_0_0_3"/>
<reference evidence="1 2" key="1">
    <citation type="submission" date="2008-07" db="EMBL/GenBank/DDBJ databases">
        <authorList>
            <person name="Tandeau de Marsac N."/>
            <person name="Ferriera S."/>
            <person name="Johnson J."/>
            <person name="Kravitz S."/>
            <person name="Beeson K."/>
            <person name="Sutton G."/>
            <person name="Rogers Y.-H."/>
            <person name="Friedman R."/>
            <person name="Frazier M."/>
            <person name="Venter J.C."/>
        </authorList>
    </citation>
    <scope>NUCLEOTIDE SEQUENCE [LARGE SCALE GENOMIC DNA]</scope>
    <source>
        <strain evidence="1 2">PCC 7420</strain>
    </source>
</reference>
<sequence length="46" mass="5358">MSFVICHWSYVNSLPYLPHLPQLSHFPHLPLTTTSFQQVLFNFAVV</sequence>
<name>B4VIG0_9CYAN</name>
<dbReference type="AlphaFoldDB" id="B4VIG0"/>
<proteinExistence type="predicted"/>
<accession>B4VIG0</accession>
<evidence type="ECO:0000313" key="1">
    <source>
        <dbReference type="EMBL" id="EDX77951.1"/>
    </source>
</evidence>
<organism evidence="1 2">
    <name type="scientific">Coleofasciculus chthonoplastes PCC 7420</name>
    <dbReference type="NCBI Taxonomy" id="118168"/>
    <lineage>
        <taxon>Bacteria</taxon>
        <taxon>Bacillati</taxon>
        <taxon>Cyanobacteriota</taxon>
        <taxon>Cyanophyceae</taxon>
        <taxon>Coleofasciculales</taxon>
        <taxon>Coleofasciculaceae</taxon>
        <taxon>Coleofasciculus</taxon>
    </lineage>
</organism>
<evidence type="ECO:0000313" key="2">
    <source>
        <dbReference type="Proteomes" id="UP000003835"/>
    </source>
</evidence>
<gene>
    <name evidence="1" type="ORF">MC7420_7689</name>
</gene>
<dbReference type="EMBL" id="DS989842">
    <property type="protein sequence ID" value="EDX77951.1"/>
    <property type="molecule type" value="Genomic_DNA"/>
</dbReference>
<dbReference type="STRING" id="118168.MC7420_7689"/>